<sequence length="384" mass="41474">MSKPRTRPAFTLFFPLAALLAAVAVPLSMFAMLSGTGWPAGLVGVGHGFELIFGFALALIAGYTLGPQPARVLYPLIALWLAARLLRIPFPDHPLALPLAAAFALLLAWQVVPRFRAARQWRNKSTGPLILTLCLLPLCWLLLMLIWHRWPELAASIDLNLSRLMHAGVLCLLLLMSFIGGRLIAPAAAITLEQQGIEPRARLQPRLEGALIILLGLAILALLVPILPDSYSYPLAGGALLAAGMVLLVRNIRWQLWRCGSRPDLLGFGMGYLWLALGSLATGLAFVGQRPAVSALHLITVGGLGTLSTSVMLRLYFQRGFKTPPVTGWVLWTVGLIAVAVVCRFMAGDTPLARPVLLSLSAGSWAAAYLSLAVLMVRLGWRLK</sequence>
<keyword evidence="1" id="KW-1133">Transmembrane helix</keyword>
<evidence type="ECO:0000313" key="3">
    <source>
        <dbReference type="Proteomes" id="UP000242815"/>
    </source>
</evidence>
<evidence type="ECO:0000313" key="2">
    <source>
        <dbReference type="EMBL" id="SFQ69108.1"/>
    </source>
</evidence>
<dbReference type="Proteomes" id="UP000242815">
    <property type="component" value="Unassembled WGS sequence"/>
</dbReference>
<keyword evidence="1" id="KW-0812">Transmembrane</keyword>
<feature type="transmembrane region" description="Helical" evidence="1">
    <location>
        <begin position="127"/>
        <end position="147"/>
    </location>
</feature>
<proteinExistence type="predicted"/>
<keyword evidence="1" id="KW-0472">Membrane</keyword>
<gene>
    <name evidence="2" type="ORF">SAMN05216578_102169</name>
</gene>
<feature type="transmembrane region" description="Helical" evidence="1">
    <location>
        <begin position="72"/>
        <end position="90"/>
    </location>
</feature>
<feature type="transmembrane region" description="Helical" evidence="1">
    <location>
        <begin position="329"/>
        <end position="347"/>
    </location>
</feature>
<feature type="transmembrane region" description="Helical" evidence="1">
    <location>
        <begin position="265"/>
        <end position="288"/>
    </location>
</feature>
<feature type="transmembrane region" description="Helical" evidence="1">
    <location>
        <begin position="233"/>
        <end position="253"/>
    </location>
</feature>
<protein>
    <submittedName>
        <fullName evidence="2">Uncharacterized protein involved in response to NO</fullName>
    </submittedName>
</protein>
<feature type="transmembrane region" description="Helical" evidence="1">
    <location>
        <begin position="96"/>
        <end position="115"/>
    </location>
</feature>
<reference evidence="2 3" key="1">
    <citation type="submission" date="2016-10" db="EMBL/GenBank/DDBJ databases">
        <authorList>
            <person name="de Groot N.N."/>
        </authorList>
    </citation>
    <scope>NUCLEOTIDE SEQUENCE [LARGE SCALE GENOMIC DNA]</scope>
    <source>
        <strain evidence="2 3">JCM 18415</strain>
    </source>
</reference>
<dbReference type="STRING" id="1002526.SAMN05216578_102169"/>
<dbReference type="EMBL" id="FOYD01000002">
    <property type="protein sequence ID" value="SFQ69108.1"/>
    <property type="molecule type" value="Genomic_DNA"/>
</dbReference>
<feature type="transmembrane region" description="Helical" evidence="1">
    <location>
        <begin position="209"/>
        <end position="227"/>
    </location>
</feature>
<feature type="transmembrane region" description="Helical" evidence="1">
    <location>
        <begin position="40"/>
        <end position="65"/>
    </location>
</feature>
<feature type="transmembrane region" description="Helical" evidence="1">
    <location>
        <begin position="359"/>
        <end position="381"/>
    </location>
</feature>
<evidence type="ECO:0000256" key="1">
    <source>
        <dbReference type="SAM" id="Phobius"/>
    </source>
</evidence>
<dbReference type="InterPro" id="IPR010266">
    <property type="entry name" value="NnrS"/>
</dbReference>
<accession>A0A1I6AK90</accession>
<name>A0A1I6AK90_9GAMM</name>
<dbReference type="AlphaFoldDB" id="A0A1I6AK90"/>
<organism evidence="2 3">
    <name type="scientific">Halopseudomonas formosensis</name>
    <dbReference type="NCBI Taxonomy" id="1002526"/>
    <lineage>
        <taxon>Bacteria</taxon>
        <taxon>Pseudomonadati</taxon>
        <taxon>Pseudomonadota</taxon>
        <taxon>Gammaproteobacteria</taxon>
        <taxon>Pseudomonadales</taxon>
        <taxon>Pseudomonadaceae</taxon>
        <taxon>Halopseudomonas</taxon>
    </lineage>
</organism>
<feature type="transmembrane region" description="Helical" evidence="1">
    <location>
        <begin position="167"/>
        <end position="188"/>
    </location>
</feature>
<feature type="transmembrane region" description="Helical" evidence="1">
    <location>
        <begin position="294"/>
        <end position="317"/>
    </location>
</feature>
<dbReference type="Pfam" id="PF05940">
    <property type="entry name" value="NnrS"/>
    <property type="match status" value="1"/>
</dbReference>
<dbReference type="OrthoDB" id="6372248at2"/>
<dbReference type="RefSeq" id="WP_090537193.1">
    <property type="nucleotide sequence ID" value="NZ_FOYD01000002.1"/>
</dbReference>